<dbReference type="InterPro" id="IPR011989">
    <property type="entry name" value="ARM-like"/>
</dbReference>
<dbReference type="PANTHER" id="PTHR12848">
    <property type="entry name" value="REGULATORY-ASSOCIATED PROTEIN OF MTOR"/>
    <property type="match status" value="1"/>
</dbReference>
<feature type="region of interest" description="Disordered" evidence="5">
    <location>
        <begin position="69"/>
        <end position="110"/>
    </location>
</feature>
<reference evidence="7 8" key="2">
    <citation type="journal article" date="2008" name="Nature">
        <title>The Phaeodactylum genome reveals the evolutionary history of diatom genomes.</title>
        <authorList>
            <person name="Bowler C."/>
            <person name="Allen A.E."/>
            <person name="Badger J.H."/>
            <person name="Grimwood J."/>
            <person name="Jabbari K."/>
            <person name="Kuo A."/>
            <person name="Maheswari U."/>
            <person name="Martens C."/>
            <person name="Maumus F."/>
            <person name="Otillar R.P."/>
            <person name="Rayko E."/>
            <person name="Salamov A."/>
            <person name="Vandepoele K."/>
            <person name="Beszteri B."/>
            <person name="Gruber A."/>
            <person name="Heijde M."/>
            <person name="Katinka M."/>
            <person name="Mock T."/>
            <person name="Valentin K."/>
            <person name="Verret F."/>
            <person name="Berges J.A."/>
            <person name="Brownlee C."/>
            <person name="Cadoret J.P."/>
            <person name="Chiovitti A."/>
            <person name="Choi C.J."/>
            <person name="Coesel S."/>
            <person name="De Martino A."/>
            <person name="Detter J.C."/>
            <person name="Durkin C."/>
            <person name="Falciatore A."/>
            <person name="Fournet J."/>
            <person name="Haruta M."/>
            <person name="Huysman M.J."/>
            <person name="Jenkins B.D."/>
            <person name="Jiroutova K."/>
            <person name="Jorgensen R.E."/>
            <person name="Joubert Y."/>
            <person name="Kaplan A."/>
            <person name="Kroger N."/>
            <person name="Kroth P.G."/>
            <person name="La Roche J."/>
            <person name="Lindquist E."/>
            <person name="Lommer M."/>
            <person name="Martin-Jezequel V."/>
            <person name="Lopez P.J."/>
            <person name="Lucas S."/>
            <person name="Mangogna M."/>
            <person name="McGinnis K."/>
            <person name="Medlin L.K."/>
            <person name="Montsant A."/>
            <person name="Oudot-Le Secq M.P."/>
            <person name="Napoli C."/>
            <person name="Obornik M."/>
            <person name="Parker M.S."/>
            <person name="Petit J.L."/>
            <person name="Porcel B.M."/>
            <person name="Poulsen N."/>
            <person name="Robison M."/>
            <person name="Rychlewski L."/>
            <person name="Rynearson T.A."/>
            <person name="Schmutz J."/>
            <person name="Shapiro H."/>
            <person name="Siaut M."/>
            <person name="Stanley M."/>
            <person name="Sussman M.R."/>
            <person name="Taylor A.R."/>
            <person name="Vardi A."/>
            <person name="von Dassow P."/>
            <person name="Vyverman W."/>
            <person name="Willis A."/>
            <person name="Wyrwicz L.S."/>
            <person name="Rokhsar D.S."/>
            <person name="Weissenbach J."/>
            <person name="Armbrust E.V."/>
            <person name="Green B.R."/>
            <person name="Van de Peer Y."/>
            <person name="Grigoriev I.V."/>
        </authorList>
    </citation>
    <scope>NUCLEOTIDE SEQUENCE [LARGE SCALE GENOMIC DNA]</scope>
    <source>
        <strain evidence="7 8">CCMP1335</strain>
    </source>
</reference>
<accession>B8CBK6</accession>
<dbReference type="PANTHER" id="PTHR12848:SF16">
    <property type="entry name" value="REGULATORY-ASSOCIATED PROTEIN OF MTOR"/>
    <property type="match status" value="1"/>
</dbReference>
<evidence type="ECO:0000256" key="4">
    <source>
        <dbReference type="PROSITE-ProRule" id="PRU00221"/>
    </source>
</evidence>
<dbReference type="SUPFAM" id="SSF50978">
    <property type="entry name" value="WD40 repeat-like"/>
    <property type="match status" value="1"/>
</dbReference>
<dbReference type="GO" id="GO:0005737">
    <property type="term" value="C:cytoplasm"/>
    <property type="evidence" value="ECO:0000318"/>
    <property type="project" value="GO_Central"/>
</dbReference>
<dbReference type="GO" id="GO:0031931">
    <property type="term" value="C:TORC1 complex"/>
    <property type="evidence" value="ECO:0000318"/>
    <property type="project" value="GO_Central"/>
</dbReference>
<dbReference type="SMART" id="SM01302">
    <property type="entry name" value="Raptor_N"/>
    <property type="match status" value="1"/>
</dbReference>
<dbReference type="InterPro" id="IPR015943">
    <property type="entry name" value="WD40/YVTN_repeat-like_dom_sf"/>
</dbReference>
<feature type="compositionally biased region" description="Basic residues" evidence="5">
    <location>
        <begin position="1203"/>
        <end position="1213"/>
    </location>
</feature>
<dbReference type="EMBL" id="CM000648">
    <property type="protein sequence ID" value="EED89335.1"/>
    <property type="molecule type" value="Genomic_DNA"/>
</dbReference>
<dbReference type="GO" id="GO:0071230">
    <property type="term" value="P:cellular response to amino acid stimulus"/>
    <property type="evidence" value="ECO:0000318"/>
    <property type="project" value="GO_Central"/>
</dbReference>
<feature type="region of interest" description="Disordered" evidence="5">
    <location>
        <begin position="1"/>
        <end position="26"/>
    </location>
</feature>
<dbReference type="SUPFAM" id="SSF48371">
    <property type="entry name" value="ARM repeat"/>
    <property type="match status" value="1"/>
</dbReference>
<feature type="compositionally biased region" description="Polar residues" evidence="5">
    <location>
        <begin position="80"/>
        <end position="106"/>
    </location>
</feature>
<dbReference type="InterPro" id="IPR029347">
    <property type="entry name" value="Raptor_N"/>
</dbReference>
<dbReference type="GO" id="GO:0030674">
    <property type="term" value="F:protein-macromolecule adaptor activity"/>
    <property type="evidence" value="ECO:0000318"/>
    <property type="project" value="GO_Central"/>
</dbReference>
<feature type="region of interest" description="Disordered" evidence="5">
    <location>
        <begin position="175"/>
        <end position="194"/>
    </location>
</feature>
<reference evidence="7 8" key="1">
    <citation type="journal article" date="2004" name="Science">
        <title>The genome of the diatom Thalassiosira pseudonana: ecology, evolution, and metabolism.</title>
        <authorList>
            <person name="Armbrust E.V."/>
            <person name="Berges J.A."/>
            <person name="Bowler C."/>
            <person name="Green B.R."/>
            <person name="Martinez D."/>
            <person name="Putnam N.H."/>
            <person name="Zhou S."/>
            <person name="Allen A.E."/>
            <person name="Apt K.E."/>
            <person name="Bechner M."/>
            <person name="Brzezinski M.A."/>
            <person name="Chaal B.K."/>
            <person name="Chiovitti A."/>
            <person name="Davis A.K."/>
            <person name="Demarest M.S."/>
            <person name="Detter J.C."/>
            <person name="Glavina T."/>
            <person name="Goodstein D."/>
            <person name="Hadi M.Z."/>
            <person name="Hellsten U."/>
            <person name="Hildebrand M."/>
            <person name="Jenkins B.D."/>
            <person name="Jurka J."/>
            <person name="Kapitonov V.V."/>
            <person name="Kroger N."/>
            <person name="Lau W.W."/>
            <person name="Lane T.W."/>
            <person name="Larimer F.W."/>
            <person name="Lippmeier J.C."/>
            <person name="Lucas S."/>
            <person name="Medina M."/>
            <person name="Montsant A."/>
            <person name="Obornik M."/>
            <person name="Parker M.S."/>
            <person name="Palenik B."/>
            <person name="Pazour G.J."/>
            <person name="Richardson P.M."/>
            <person name="Rynearson T.A."/>
            <person name="Saito M.A."/>
            <person name="Schwartz D.C."/>
            <person name="Thamatrakoln K."/>
            <person name="Valentin K."/>
            <person name="Vardi A."/>
            <person name="Wilkerson F.P."/>
            <person name="Rokhsar D.S."/>
        </authorList>
    </citation>
    <scope>NUCLEOTIDE SEQUENCE [LARGE SCALE GENOMIC DNA]</scope>
    <source>
        <strain evidence="7 8">CCMP1335</strain>
    </source>
</reference>
<comment type="similarity">
    <text evidence="1">Belongs to the WD repeat RAPTOR family.</text>
</comment>
<dbReference type="InterPro" id="IPR016024">
    <property type="entry name" value="ARM-type_fold"/>
</dbReference>
<feature type="region of interest" description="Disordered" evidence="5">
    <location>
        <begin position="125"/>
        <end position="167"/>
    </location>
</feature>
<dbReference type="InParanoid" id="B8CBK6"/>
<evidence type="ECO:0000256" key="2">
    <source>
        <dbReference type="ARBA" id="ARBA00022574"/>
    </source>
</evidence>
<proteinExistence type="inferred from homology"/>
<name>B8CBK6_THAPS</name>
<evidence type="ECO:0000256" key="3">
    <source>
        <dbReference type="ARBA" id="ARBA00022737"/>
    </source>
</evidence>
<dbReference type="RefSeq" id="XP_002293599.1">
    <property type="nucleotide sequence ID" value="XM_002293563.1"/>
</dbReference>
<feature type="repeat" description="WD" evidence="4">
    <location>
        <begin position="1624"/>
        <end position="1667"/>
    </location>
</feature>
<dbReference type="InterPro" id="IPR036322">
    <property type="entry name" value="WD40_repeat_dom_sf"/>
</dbReference>
<organism evidence="7 8">
    <name type="scientific">Thalassiosira pseudonana</name>
    <name type="common">Marine diatom</name>
    <name type="synonym">Cyclotella nana</name>
    <dbReference type="NCBI Taxonomy" id="35128"/>
    <lineage>
        <taxon>Eukaryota</taxon>
        <taxon>Sar</taxon>
        <taxon>Stramenopiles</taxon>
        <taxon>Ochrophyta</taxon>
        <taxon>Bacillariophyta</taxon>
        <taxon>Coscinodiscophyceae</taxon>
        <taxon>Thalassiosirophycidae</taxon>
        <taxon>Thalassiosirales</taxon>
        <taxon>Thalassiosiraceae</taxon>
        <taxon>Thalassiosira</taxon>
    </lineage>
</organism>
<dbReference type="PRINTS" id="PR01547">
    <property type="entry name" value="YEAST176DUF"/>
</dbReference>
<dbReference type="HOGENOM" id="CLU_001136_3_1_1"/>
<dbReference type="Proteomes" id="UP000001449">
    <property type="component" value="Chromosome 13"/>
</dbReference>
<dbReference type="PROSITE" id="PS50082">
    <property type="entry name" value="WD_REPEATS_2"/>
    <property type="match status" value="2"/>
</dbReference>
<evidence type="ECO:0000313" key="8">
    <source>
        <dbReference type="Proteomes" id="UP000001449"/>
    </source>
</evidence>
<dbReference type="STRING" id="35128.B8CBK6"/>
<dbReference type="OMA" id="TEVCTND"/>
<dbReference type="InterPro" id="IPR004083">
    <property type="entry name" value="Raptor"/>
</dbReference>
<feature type="region of interest" description="Disordered" evidence="5">
    <location>
        <begin position="1354"/>
        <end position="1376"/>
    </location>
</feature>
<dbReference type="eggNOG" id="KOG1517">
    <property type="taxonomic scope" value="Eukaryota"/>
</dbReference>
<dbReference type="Pfam" id="PF14538">
    <property type="entry name" value="Raptor_N"/>
    <property type="match status" value="1"/>
</dbReference>
<dbReference type="KEGG" id="tps:THAPSDRAFT_24683"/>
<dbReference type="Gene3D" id="1.25.10.10">
    <property type="entry name" value="Leucine-rich Repeat Variant"/>
    <property type="match status" value="1"/>
</dbReference>
<evidence type="ECO:0000256" key="1">
    <source>
        <dbReference type="ARBA" id="ARBA00009257"/>
    </source>
</evidence>
<dbReference type="SMART" id="SM00320">
    <property type="entry name" value="WD40"/>
    <property type="match status" value="7"/>
</dbReference>
<dbReference type="Pfam" id="PF00400">
    <property type="entry name" value="WD40"/>
    <property type="match status" value="1"/>
</dbReference>
<keyword evidence="3" id="KW-0677">Repeat</keyword>
<feature type="region of interest" description="Disordered" evidence="5">
    <location>
        <begin position="1199"/>
        <end position="1225"/>
    </location>
</feature>
<dbReference type="PaxDb" id="35128-Thaps24683"/>
<dbReference type="GO" id="GO:0009267">
    <property type="term" value="P:cellular response to starvation"/>
    <property type="evidence" value="ECO:0000318"/>
    <property type="project" value="GO_Central"/>
</dbReference>
<feature type="region of interest" description="Disordered" evidence="5">
    <location>
        <begin position="1234"/>
        <end position="1253"/>
    </location>
</feature>
<dbReference type="InterPro" id="IPR001680">
    <property type="entry name" value="WD40_rpt"/>
</dbReference>
<dbReference type="Gene3D" id="2.130.10.10">
    <property type="entry name" value="YVTN repeat-like/Quinoprotein amine dehydrogenase"/>
    <property type="match status" value="3"/>
</dbReference>
<evidence type="ECO:0000259" key="6">
    <source>
        <dbReference type="SMART" id="SM01302"/>
    </source>
</evidence>
<evidence type="ECO:0000256" key="5">
    <source>
        <dbReference type="SAM" id="MobiDB-lite"/>
    </source>
</evidence>
<dbReference type="GeneID" id="7446957"/>
<sequence length="1752" mass="192051">MNPNYKNGPDAIYDTDDTTTTTPYDENKEYYPRLKRAPYLFDVVSSDFGIRQTRFAHLGSVGEGEMWDASLKDEGDGGTLRNTGGSTLNPRTPTKSNSSTNLSTPQPMKRRSSLARVFSTLGMSPGSTISEGAMTPSAGWDGGGGGGDSETNPNTLIPPRFRRGSSAEVNTVRAGSIDLGGGGTSTRDRLGSRGNMNISKIPRWALHDPCAIVMKDGVPVLMGTLVHHHLLLSQSQSPFVSPHFVVTPTWRLKERMKTVGICLILALNVGTDPPDLNKPNPCAKLQCWLDPTSISRAKAKERIGERLEQQYAKWQQRSKLKYRRAIDPTVEIVKDLCFRMRESAKGERVLLHYNGHGVPRPTVNGEIWLFDKHHTNYIPLSVTDLRRWIGKPSIVVLDCSGAGVLMPFFTAPLSDGGDFLQRSTSNTMDSSDPSEGGQEYSYLRAIRDTIVLCPTSQGEWLPLNPEFPADIFTSCLTTPIPIALRWFVYQNPLSMEFIDLETIADAIPGKLTDRKTPLGELNWIFTAVTDTIAWNVLPSALFQRLFRQDLLVASMFRNFLLADRILRSLGCSPMSNPELPSTCNHPLWQAWDLAVETCLHQLIDHGYLTRKGSVTAATTKAGTPADDGEGLEKSNSIESEKPTGGGGHSPLPAVANVSYTVDAPFFAEQLTAFEIWLEYASAKPKSKLLIRCPPSAIGGTPLPFLHGSMGGDGASTASPYELDPPQELPIVLQVLLSQAHRVRALVLLKRFLDLGPSAVNLALSVGIFPYVLKLLQSPIDEYKHVLVGIWAQVLAFDESCQVDVVKDGALPHFIRHLRWGLTPSPTNKNLSARQNAVPPSSACFEDAVEQRTMAAFILSVICLGYTLGQSECINAKLHLAIGTLLQSLESQDDDERMKSEDDLSPQFRMWLCICLGNLMKDNVAAEAELYACGLQFRLFARLEDYSPEVRTASCYALSCLVGSAPEKPTVDDSQPITSMMHRNQQYQAQQILMQPFNQGTMSMPGMNVNLNPSAMMTSNMVPPPYGLHPPDFQTQMGSNINPTAKPSFLAPVSDQPIMLAPMQPAQSYQQSEVSTVFEDKQRMDNDLTVASKLSQVLGDASPVVRFEAVLALTRFVGKYLAAFVSAVGNDVVSPPQVRSVLGGNIQTIPLPNGVSPDAEMKLSGIWSSLFRLHRSDPHPSIRLIVHSLVSSINERVMTERTKLRQRSSGRRRSMASSLTDDAADAREKIRRNATGINLSSQGGSPPQSLKRSGSIGFTILQDGSSTPASSRGMHMNQGSLAFDIADPEFFLPESKFYLWKKVEFADSDNSGDTKNTSDALSDAGAIKKYRETRNRLVQQKGQLLKDSFAVLAQKPPTNSPSPFGDWEKGGGDAASGAEQELDLKKQALHLQQVSLLKNTTARGTTSLLLFHPYEPALVVCGGHDNVTCWNVEGKAERMLSFSNENPKQTRMTAAAWINETNTSLLLTGSNDGSVRIWDGLFEPNDELSKEKPSLVSSFFAAPDISSDKRYSSGLVLEYQQFGGQLVAGGNTKLIRCWDIATEKCRNTFESKSDASLTTLTTAWNHSYNGYSGLGPDIIVGGYGNGSLRVFDTRCNRGEPAMNIQEGGVANRGLATKRRWKYSEYDEHSSWIVDVSFTTYGGRHELVSGSVAGNIKFWDLRYSSSIRTLEHKMQMTALAAHSNVPMFAVGSPAQFIKLMSHDGATQQVIRYHEKVSGQRIGPVSCLSFHPQMPYLAAGFADELVGVYAPRGAF</sequence>
<evidence type="ECO:0000313" key="7">
    <source>
        <dbReference type="EMBL" id="EED89335.1"/>
    </source>
</evidence>
<feature type="region of interest" description="Disordered" evidence="5">
    <location>
        <begin position="618"/>
        <end position="649"/>
    </location>
</feature>
<keyword evidence="8" id="KW-1185">Reference proteome</keyword>
<feature type="repeat" description="WD" evidence="4">
    <location>
        <begin position="1461"/>
        <end position="1478"/>
    </location>
</feature>
<dbReference type="GO" id="GO:0030307">
    <property type="term" value="P:positive regulation of cell growth"/>
    <property type="evidence" value="ECO:0000318"/>
    <property type="project" value="GO_Central"/>
</dbReference>
<gene>
    <name evidence="7" type="ORF">THAPSDRAFT_24683</name>
</gene>
<feature type="domain" description="Raptor N-terminal CASPase-like" evidence="6">
    <location>
        <begin position="255"/>
        <end position="410"/>
    </location>
</feature>
<protein>
    <recommendedName>
        <fullName evidence="6">Raptor N-terminal CASPase-like domain-containing protein</fullName>
    </recommendedName>
</protein>
<dbReference type="GO" id="GO:0010506">
    <property type="term" value="P:regulation of autophagy"/>
    <property type="evidence" value="ECO:0000318"/>
    <property type="project" value="GO_Central"/>
</dbReference>
<feature type="compositionally biased region" description="Polar residues" evidence="5">
    <location>
        <begin position="1234"/>
        <end position="1251"/>
    </location>
</feature>
<dbReference type="GO" id="GO:0031929">
    <property type="term" value="P:TOR signaling"/>
    <property type="evidence" value="ECO:0000318"/>
    <property type="project" value="GO_Central"/>
</dbReference>
<keyword evidence="2 4" id="KW-0853">WD repeat</keyword>